<protein>
    <submittedName>
        <fullName evidence="3">Uncharacterized protein</fullName>
    </submittedName>
</protein>
<organism evidence="3 4">
    <name type="scientific">Parascedosporium putredinis</name>
    <dbReference type="NCBI Taxonomy" id="1442378"/>
    <lineage>
        <taxon>Eukaryota</taxon>
        <taxon>Fungi</taxon>
        <taxon>Dikarya</taxon>
        <taxon>Ascomycota</taxon>
        <taxon>Pezizomycotina</taxon>
        <taxon>Sordariomycetes</taxon>
        <taxon>Hypocreomycetidae</taxon>
        <taxon>Microascales</taxon>
        <taxon>Microascaceae</taxon>
        <taxon>Parascedosporium</taxon>
    </lineage>
</organism>
<dbReference type="AlphaFoldDB" id="A0A9P1GZD0"/>
<accession>A0A9P1GZD0</accession>
<evidence type="ECO:0000256" key="2">
    <source>
        <dbReference type="SAM" id="Phobius"/>
    </source>
</evidence>
<evidence type="ECO:0000313" key="4">
    <source>
        <dbReference type="Proteomes" id="UP000838763"/>
    </source>
</evidence>
<feature type="region of interest" description="Disordered" evidence="1">
    <location>
        <begin position="104"/>
        <end position="153"/>
    </location>
</feature>
<feature type="compositionally biased region" description="Low complexity" evidence="1">
    <location>
        <begin position="194"/>
        <end position="209"/>
    </location>
</feature>
<dbReference type="OrthoDB" id="4770059at2759"/>
<sequence length="375" mass="38149">MTTIVTEGQYNTYMVVELTTIYTATCYYPILFDAYDEPDCAPPQYVSVWYDGGYYSPAICPHNYTIGCTPTKTMSAGQTGGICVPLGWDCGSFQMHATSTLEGGGTTSILSPSAQATGSSPGGSGNDSGDSGDNSGSSGDNSNSSGGNSGGGGGGGGISPGAAAGIAVGAAFVVAVIGLLAFFWYRKKHMKPKAAAAGQQGQTEAQVGGASAGEKPTGQETVIPTPPPPPPPAGNNVNANTGTGVQEMDGAGKPAGNGFGIENIYDPLSPTEAMPRPSFRPVPPNNSMAYVPNNTATGFPGHGPGVVHMHEMPGHGVVGYPQPGYPSPVIPKPVILNLDTPRRDTPSPATQAMLATRPNWGRPSSKGVVESCITH</sequence>
<feature type="transmembrane region" description="Helical" evidence="2">
    <location>
        <begin position="162"/>
        <end position="185"/>
    </location>
</feature>
<comment type="caution">
    <text evidence="3">The sequence shown here is derived from an EMBL/GenBank/DDBJ whole genome shotgun (WGS) entry which is preliminary data.</text>
</comment>
<reference evidence="3" key="1">
    <citation type="submission" date="2022-11" db="EMBL/GenBank/DDBJ databases">
        <authorList>
            <person name="Scott C."/>
            <person name="Bruce N."/>
        </authorList>
    </citation>
    <scope>NUCLEOTIDE SEQUENCE</scope>
</reference>
<keyword evidence="2" id="KW-1133">Transmembrane helix</keyword>
<proteinExistence type="predicted"/>
<feature type="compositionally biased region" description="Low complexity" evidence="1">
    <location>
        <begin position="127"/>
        <end position="146"/>
    </location>
</feature>
<feature type="region of interest" description="Disordered" evidence="1">
    <location>
        <begin position="193"/>
        <end position="234"/>
    </location>
</feature>
<evidence type="ECO:0000256" key="1">
    <source>
        <dbReference type="SAM" id="MobiDB-lite"/>
    </source>
</evidence>
<keyword evidence="4" id="KW-1185">Reference proteome</keyword>
<dbReference type="EMBL" id="CALLCH030000005">
    <property type="protein sequence ID" value="CAI4212628.1"/>
    <property type="molecule type" value="Genomic_DNA"/>
</dbReference>
<feature type="compositionally biased region" description="Pro residues" evidence="1">
    <location>
        <begin position="224"/>
        <end position="233"/>
    </location>
</feature>
<gene>
    <name evidence="3" type="ORF">PPNO1_LOCUS2385</name>
</gene>
<dbReference type="Proteomes" id="UP000838763">
    <property type="component" value="Unassembled WGS sequence"/>
</dbReference>
<keyword evidence="2" id="KW-0472">Membrane</keyword>
<name>A0A9P1GZD0_9PEZI</name>
<feature type="compositionally biased region" description="Polar residues" evidence="1">
    <location>
        <begin position="104"/>
        <end position="117"/>
    </location>
</feature>
<keyword evidence="2" id="KW-0812">Transmembrane</keyword>
<evidence type="ECO:0000313" key="3">
    <source>
        <dbReference type="EMBL" id="CAI4212628.1"/>
    </source>
</evidence>